<dbReference type="PANTHER" id="PTHR30221:SF1">
    <property type="entry name" value="SMALL-CONDUCTANCE MECHANOSENSITIVE CHANNEL"/>
    <property type="match status" value="1"/>
</dbReference>
<sequence length="353" mass="39439">MALHKNIWMLLVLFLLNGGLLNPLSAQNTAQEDTASAQIQDTTLTQKIDSLINERLSRLDSLTMRLEQQAGLSEDTTQVSGDAEQALAQLEQVISWPKVLMIILFFIATYYVTSFISTILGNFSERISKYRLRIKRMVPIVRVVLWTLAIYVAIAGIIQPPYATIITVMASVGIAVGLASQDVLKNLFGGVMLILDRPFQVGDKIQFADHYGEVQQIGLRSSRIVTPGDSVVTIPNGELIRTAVSNANTGALDCLVVTNIFLPAECPVEEVKEVAYKAVIASRFVFLKKPISIMTENEMHERRFVLKLKVKAYVLDIRYEFPFQSDVTELILTELKKRGIIRDETLHQELVGD</sequence>
<evidence type="ECO:0000256" key="6">
    <source>
        <dbReference type="SAM" id="Phobius"/>
    </source>
</evidence>
<dbReference type="InterPro" id="IPR045275">
    <property type="entry name" value="MscS_archaea/bacteria_type"/>
</dbReference>
<dbReference type="InterPro" id="IPR010920">
    <property type="entry name" value="LSM_dom_sf"/>
</dbReference>
<gene>
    <name evidence="8" type="ORF">NM125_12040</name>
</gene>
<dbReference type="Proteomes" id="UP001139125">
    <property type="component" value="Unassembled WGS sequence"/>
</dbReference>
<proteinExistence type="inferred from homology"/>
<evidence type="ECO:0000313" key="8">
    <source>
        <dbReference type="EMBL" id="MCP9292308.1"/>
    </source>
</evidence>
<keyword evidence="3 6" id="KW-0812">Transmembrane</keyword>
<feature type="transmembrane region" description="Helical" evidence="6">
    <location>
        <begin position="140"/>
        <end position="158"/>
    </location>
</feature>
<dbReference type="SUPFAM" id="SSF50182">
    <property type="entry name" value="Sm-like ribonucleoproteins"/>
    <property type="match status" value="1"/>
</dbReference>
<evidence type="ECO:0000256" key="3">
    <source>
        <dbReference type="ARBA" id="ARBA00022692"/>
    </source>
</evidence>
<protein>
    <submittedName>
        <fullName evidence="8">Mechanosensitive ion channel family protein</fullName>
    </submittedName>
</protein>
<dbReference type="GO" id="GO:0016020">
    <property type="term" value="C:membrane"/>
    <property type="evidence" value="ECO:0007669"/>
    <property type="project" value="UniProtKB-SubCell"/>
</dbReference>
<organism evidence="8 9">
    <name type="scientific">Gracilimonas sediminicola</name>
    <dbReference type="NCBI Taxonomy" id="2952158"/>
    <lineage>
        <taxon>Bacteria</taxon>
        <taxon>Pseudomonadati</taxon>
        <taxon>Balneolota</taxon>
        <taxon>Balneolia</taxon>
        <taxon>Balneolales</taxon>
        <taxon>Balneolaceae</taxon>
        <taxon>Gracilimonas</taxon>
    </lineage>
</organism>
<evidence type="ECO:0000256" key="4">
    <source>
        <dbReference type="ARBA" id="ARBA00022989"/>
    </source>
</evidence>
<comment type="similarity">
    <text evidence="2">Belongs to the MscS (TC 1.A.23) family.</text>
</comment>
<reference evidence="8" key="1">
    <citation type="submission" date="2022-06" db="EMBL/GenBank/DDBJ databases">
        <title>Gracilimonas sp. CAU 1638 isolated from sea sediment.</title>
        <authorList>
            <person name="Kim W."/>
        </authorList>
    </citation>
    <scope>NUCLEOTIDE SEQUENCE</scope>
    <source>
        <strain evidence="8">CAU 1638</strain>
    </source>
</reference>
<dbReference type="GO" id="GO:0008381">
    <property type="term" value="F:mechanosensitive monoatomic ion channel activity"/>
    <property type="evidence" value="ECO:0007669"/>
    <property type="project" value="InterPro"/>
</dbReference>
<dbReference type="Gene3D" id="2.30.30.60">
    <property type="match status" value="1"/>
</dbReference>
<dbReference type="RefSeq" id="WP_255135189.1">
    <property type="nucleotide sequence ID" value="NZ_JANDBC010000002.1"/>
</dbReference>
<keyword evidence="4 6" id="KW-1133">Transmembrane helix</keyword>
<dbReference type="InterPro" id="IPR011014">
    <property type="entry name" value="MscS_channel_TM-2"/>
</dbReference>
<comment type="caution">
    <text evidence="8">The sequence shown here is derived from an EMBL/GenBank/DDBJ whole genome shotgun (WGS) entry which is preliminary data.</text>
</comment>
<dbReference type="EMBL" id="JANDBC010000002">
    <property type="protein sequence ID" value="MCP9292308.1"/>
    <property type="molecule type" value="Genomic_DNA"/>
</dbReference>
<dbReference type="Gene3D" id="1.10.287.1260">
    <property type="match status" value="1"/>
</dbReference>
<dbReference type="AlphaFoldDB" id="A0A9X2L672"/>
<evidence type="ECO:0000256" key="1">
    <source>
        <dbReference type="ARBA" id="ARBA00004141"/>
    </source>
</evidence>
<keyword evidence="9" id="KW-1185">Reference proteome</keyword>
<comment type="subcellular location">
    <subcellularLocation>
        <location evidence="1">Membrane</location>
        <topology evidence="1">Multi-pass membrane protein</topology>
    </subcellularLocation>
</comment>
<evidence type="ECO:0000256" key="2">
    <source>
        <dbReference type="ARBA" id="ARBA00008017"/>
    </source>
</evidence>
<keyword evidence="5 6" id="KW-0472">Membrane</keyword>
<name>A0A9X2L672_9BACT</name>
<accession>A0A9X2L672</accession>
<evidence type="ECO:0000313" key="9">
    <source>
        <dbReference type="Proteomes" id="UP001139125"/>
    </source>
</evidence>
<dbReference type="Pfam" id="PF00924">
    <property type="entry name" value="MS_channel_2nd"/>
    <property type="match status" value="1"/>
</dbReference>
<evidence type="ECO:0000256" key="5">
    <source>
        <dbReference type="ARBA" id="ARBA00023136"/>
    </source>
</evidence>
<dbReference type="PANTHER" id="PTHR30221">
    <property type="entry name" value="SMALL-CONDUCTANCE MECHANOSENSITIVE CHANNEL"/>
    <property type="match status" value="1"/>
</dbReference>
<evidence type="ECO:0000259" key="7">
    <source>
        <dbReference type="Pfam" id="PF00924"/>
    </source>
</evidence>
<dbReference type="InterPro" id="IPR023408">
    <property type="entry name" value="MscS_beta-dom_sf"/>
</dbReference>
<dbReference type="InterPro" id="IPR006685">
    <property type="entry name" value="MscS_channel_2nd"/>
</dbReference>
<feature type="domain" description="Mechanosensitive ion channel MscS" evidence="7">
    <location>
        <begin position="182"/>
        <end position="248"/>
    </location>
</feature>
<feature type="transmembrane region" description="Helical" evidence="6">
    <location>
        <begin position="99"/>
        <end position="120"/>
    </location>
</feature>
<dbReference type="SUPFAM" id="SSF82861">
    <property type="entry name" value="Mechanosensitive channel protein MscS (YggB), transmembrane region"/>
    <property type="match status" value="1"/>
</dbReference>